<evidence type="ECO:0000259" key="2">
    <source>
        <dbReference type="PROSITE" id="PS50966"/>
    </source>
</evidence>
<reference evidence="3 4" key="1">
    <citation type="submission" date="2021-06" db="EMBL/GenBank/DDBJ databases">
        <authorList>
            <person name="Kallberg Y."/>
            <person name="Tangrot J."/>
            <person name="Rosling A."/>
        </authorList>
    </citation>
    <scope>NUCLEOTIDE SEQUENCE [LARGE SCALE GENOMIC DNA]</scope>
    <source>
        <strain evidence="3 4">120-4 pot B 10/14</strain>
    </source>
</reference>
<accession>A0ABN7WIE5</accession>
<comment type="caution">
    <text evidence="3">The sequence shown here is derived from an EMBL/GenBank/DDBJ whole genome shotgun (WGS) entry which is preliminary data.</text>
</comment>
<protein>
    <submittedName>
        <fullName evidence="3">20940_t:CDS:1</fullName>
    </submittedName>
</protein>
<evidence type="ECO:0000313" key="4">
    <source>
        <dbReference type="Proteomes" id="UP000789901"/>
    </source>
</evidence>
<dbReference type="PROSITE" id="PS50966">
    <property type="entry name" value="ZF_SWIM"/>
    <property type="match status" value="1"/>
</dbReference>
<keyword evidence="4" id="KW-1185">Reference proteome</keyword>
<sequence>MTKVITHQAQKLQQIISGREKPEWVKQFKSEWRSLLIHTINETYITNVEQWICSCPYYLTSRFGICKHLVQQKGLVSSKFFDRIKRNHQPLFLTERDYKLVKMVSFILHNNTEDNIIHSNIEDDFDENSNDLYNELITLITKTLNLLEEQKVTGNSRWIRNIKKNFTPISKMMEEIEQYKRKRTLPLTWKGHTNNTRFLE</sequence>
<feature type="domain" description="SWIM-type" evidence="2">
    <location>
        <begin position="44"/>
        <end position="77"/>
    </location>
</feature>
<evidence type="ECO:0000313" key="3">
    <source>
        <dbReference type="EMBL" id="CAG8833026.1"/>
    </source>
</evidence>
<evidence type="ECO:0000256" key="1">
    <source>
        <dbReference type="PROSITE-ProRule" id="PRU00325"/>
    </source>
</evidence>
<dbReference type="EMBL" id="CAJVQB010046528">
    <property type="protein sequence ID" value="CAG8833026.1"/>
    <property type="molecule type" value="Genomic_DNA"/>
</dbReference>
<proteinExistence type="predicted"/>
<keyword evidence="1" id="KW-0862">Zinc</keyword>
<gene>
    <name evidence="3" type="ORF">GMARGA_LOCUS31345</name>
</gene>
<organism evidence="3 4">
    <name type="scientific">Gigaspora margarita</name>
    <dbReference type="NCBI Taxonomy" id="4874"/>
    <lineage>
        <taxon>Eukaryota</taxon>
        <taxon>Fungi</taxon>
        <taxon>Fungi incertae sedis</taxon>
        <taxon>Mucoromycota</taxon>
        <taxon>Glomeromycotina</taxon>
        <taxon>Glomeromycetes</taxon>
        <taxon>Diversisporales</taxon>
        <taxon>Gigasporaceae</taxon>
        <taxon>Gigaspora</taxon>
    </lineage>
</organism>
<dbReference type="Proteomes" id="UP000789901">
    <property type="component" value="Unassembled WGS sequence"/>
</dbReference>
<keyword evidence="1" id="KW-0479">Metal-binding</keyword>
<dbReference type="InterPro" id="IPR007527">
    <property type="entry name" value="Znf_SWIM"/>
</dbReference>
<name>A0ABN7WIE5_GIGMA</name>
<keyword evidence="1" id="KW-0863">Zinc-finger</keyword>